<dbReference type="Proteomes" id="UP000076218">
    <property type="component" value="Unassembled WGS sequence"/>
</dbReference>
<dbReference type="STRING" id="31965.AWH51_07165"/>
<keyword evidence="1" id="KW-1133">Transmembrane helix</keyword>
<feature type="transmembrane region" description="Helical" evidence="1">
    <location>
        <begin position="95"/>
        <end position="119"/>
    </location>
</feature>
<dbReference type="Pfam" id="PF07853">
    <property type="entry name" value="DUF1648"/>
    <property type="match status" value="1"/>
</dbReference>
<keyword evidence="1" id="KW-0812">Transmembrane</keyword>
<evidence type="ECO:0000256" key="1">
    <source>
        <dbReference type="SAM" id="Phobius"/>
    </source>
</evidence>
<gene>
    <name evidence="3" type="ORF">AWH51_07165</name>
</gene>
<dbReference type="AlphaFoldDB" id="A0A154V2I7"/>
<feature type="transmembrane region" description="Helical" evidence="1">
    <location>
        <begin position="62"/>
        <end position="83"/>
    </location>
</feature>
<sequence length="323" mass="32525">MTATTPPSLPLSLGARVAVVAPAAVIALVLGVAAVLLAPELPARIAVHFAADGSPDGWSSPWPMLAAALGLALLGTALAVAALRVRDRRTAATVLLVVNLLAGSLATGWIGIAMAGSVGDGTFPMWWSVVFLGVGALAAAIPLIVLVRHASPVPAHDVPALPVTATARIAWRAHAGSAWFAGIGAAVVVTGIVAGISTSGIDVGTAALSSIPLVVSGLAVLVLARVDVTVDARGFRVTSSWTRIPVMRVPLDRIESGGWEDVSPGEWGGWGLRLSGRGVAYVTRSGSGLVVRLRGGRARLVTVADAHQGAAVLGALLAARDAA</sequence>
<organism evidence="3 4">
    <name type="scientific">Clavibacter tessellarius</name>
    <dbReference type="NCBI Taxonomy" id="31965"/>
    <lineage>
        <taxon>Bacteria</taxon>
        <taxon>Bacillati</taxon>
        <taxon>Actinomycetota</taxon>
        <taxon>Actinomycetes</taxon>
        <taxon>Micrococcales</taxon>
        <taxon>Microbacteriaceae</taxon>
        <taxon>Clavibacter</taxon>
    </lineage>
</organism>
<evidence type="ECO:0000259" key="2">
    <source>
        <dbReference type="Pfam" id="PF07853"/>
    </source>
</evidence>
<feature type="transmembrane region" description="Helical" evidence="1">
    <location>
        <begin position="17"/>
        <end position="38"/>
    </location>
</feature>
<feature type="transmembrane region" description="Helical" evidence="1">
    <location>
        <begin position="203"/>
        <end position="226"/>
    </location>
</feature>
<dbReference type="EMBL" id="LQXA01000020">
    <property type="protein sequence ID" value="KZC95588.1"/>
    <property type="molecule type" value="Genomic_DNA"/>
</dbReference>
<reference evidence="3 4" key="1">
    <citation type="submission" date="2016-01" db="EMBL/GenBank/DDBJ databases">
        <title>Draft genome sequence of Clavibacter michiganensis subsp. tessellarius DOAB 609.</title>
        <authorList>
            <person name="Tambong J.T."/>
        </authorList>
    </citation>
    <scope>NUCLEOTIDE SEQUENCE [LARGE SCALE GENOMIC DNA]</scope>
    <source>
        <strain evidence="3 4">DOAB 609</strain>
    </source>
</reference>
<keyword evidence="1" id="KW-0472">Membrane</keyword>
<dbReference type="RefSeq" id="WP_063071067.1">
    <property type="nucleotide sequence ID" value="NZ_LQXA01000020.1"/>
</dbReference>
<name>A0A154V2I7_9MICO</name>
<accession>A0A154V2I7</accession>
<protein>
    <recommendedName>
        <fullName evidence="2">DUF1648 domain-containing protein</fullName>
    </recommendedName>
</protein>
<evidence type="ECO:0000313" key="3">
    <source>
        <dbReference type="EMBL" id="KZC95588.1"/>
    </source>
</evidence>
<feature type="domain" description="DUF1648" evidence="2">
    <location>
        <begin position="26"/>
        <end position="66"/>
    </location>
</feature>
<evidence type="ECO:0000313" key="4">
    <source>
        <dbReference type="Proteomes" id="UP000076218"/>
    </source>
</evidence>
<feature type="transmembrane region" description="Helical" evidence="1">
    <location>
        <begin position="125"/>
        <end position="147"/>
    </location>
</feature>
<dbReference type="OrthoDB" id="4303577at2"/>
<comment type="caution">
    <text evidence="3">The sequence shown here is derived from an EMBL/GenBank/DDBJ whole genome shotgun (WGS) entry which is preliminary data.</text>
</comment>
<proteinExistence type="predicted"/>
<feature type="transmembrane region" description="Helical" evidence="1">
    <location>
        <begin position="178"/>
        <end position="197"/>
    </location>
</feature>
<dbReference type="InterPro" id="IPR012867">
    <property type="entry name" value="DUF1648"/>
</dbReference>